<protein>
    <submittedName>
        <fullName evidence="1">Uncharacterized protein</fullName>
    </submittedName>
</protein>
<name>A0A0F9SZC4_9ZZZZ</name>
<comment type="caution">
    <text evidence="1">The sequence shown here is derived from an EMBL/GenBank/DDBJ whole genome shotgun (WGS) entry which is preliminary data.</text>
</comment>
<dbReference type="EMBL" id="LAZR01000365">
    <property type="protein sequence ID" value="KKN72304.1"/>
    <property type="molecule type" value="Genomic_DNA"/>
</dbReference>
<dbReference type="AlphaFoldDB" id="A0A0F9SZC4"/>
<evidence type="ECO:0000313" key="1">
    <source>
        <dbReference type="EMBL" id="KKN72304.1"/>
    </source>
</evidence>
<organism evidence="1">
    <name type="scientific">marine sediment metagenome</name>
    <dbReference type="NCBI Taxonomy" id="412755"/>
    <lineage>
        <taxon>unclassified sequences</taxon>
        <taxon>metagenomes</taxon>
        <taxon>ecological metagenomes</taxon>
    </lineage>
</organism>
<gene>
    <name evidence="1" type="ORF">LCGC14_0412550</name>
</gene>
<proteinExistence type="predicted"/>
<sequence length="82" mass="9732">MEITDIDNPPKRHKYKVKAFMVTRREETPDGWRLEGGYCGECKQDLSRYYNLMRDGSGRRRWSKLHEIGSKTNYYHTTKTGS</sequence>
<accession>A0A0F9SZC4</accession>
<reference evidence="1" key="1">
    <citation type="journal article" date="2015" name="Nature">
        <title>Complex archaea that bridge the gap between prokaryotes and eukaryotes.</title>
        <authorList>
            <person name="Spang A."/>
            <person name="Saw J.H."/>
            <person name="Jorgensen S.L."/>
            <person name="Zaremba-Niedzwiedzka K."/>
            <person name="Martijn J."/>
            <person name="Lind A.E."/>
            <person name="van Eijk R."/>
            <person name="Schleper C."/>
            <person name="Guy L."/>
            <person name="Ettema T.J."/>
        </authorList>
    </citation>
    <scope>NUCLEOTIDE SEQUENCE</scope>
</reference>